<feature type="transmembrane region" description="Helical" evidence="2">
    <location>
        <begin position="22"/>
        <end position="41"/>
    </location>
</feature>
<dbReference type="PANTHER" id="PTHR28251">
    <property type="entry name" value="V-TYPE ATPASE ASSEMBLY FACTOR PKR1"/>
    <property type="match status" value="1"/>
</dbReference>
<sequence length="159" mass="17982">MGYFTELWNSVFNEGITSAQETTITVTFASLVIINFLLLYVTKSIHFVFIQILTLGLWWGMKWFLAEYKEVLKNEQKQAGKSLNNKQSDESIKESGPAVSETEDVKQTVKATSKIAETKVSATVENKQNVNVISTKSEPKETTESKPRKRTGKSKKRKV</sequence>
<gene>
    <name evidence="3" type="ORF">DASB73_020850</name>
</gene>
<proteinExistence type="predicted"/>
<dbReference type="Proteomes" id="UP001362899">
    <property type="component" value="Unassembled WGS sequence"/>
</dbReference>
<keyword evidence="2" id="KW-1133">Transmembrane helix</keyword>
<protein>
    <recommendedName>
        <fullName evidence="5">V-type ATPase assembly factor PKR1</fullName>
    </recommendedName>
</protein>
<keyword evidence="4" id="KW-1185">Reference proteome</keyword>
<feature type="region of interest" description="Disordered" evidence="1">
    <location>
        <begin position="128"/>
        <end position="159"/>
    </location>
</feature>
<name>A0AAV5RJD2_STABA</name>
<dbReference type="PANTHER" id="PTHR28251:SF1">
    <property type="entry name" value="V-TYPE ATPASE ASSEMBLY FACTOR PKR1"/>
    <property type="match status" value="1"/>
</dbReference>
<dbReference type="GO" id="GO:0005789">
    <property type="term" value="C:endoplasmic reticulum membrane"/>
    <property type="evidence" value="ECO:0007669"/>
    <property type="project" value="TreeGrafter"/>
</dbReference>
<keyword evidence="2" id="KW-0812">Transmembrane</keyword>
<dbReference type="AlphaFoldDB" id="A0AAV5RJD2"/>
<dbReference type="InterPro" id="IPR013945">
    <property type="entry name" value="Pkr1"/>
</dbReference>
<evidence type="ECO:0000313" key="3">
    <source>
        <dbReference type="EMBL" id="GMM51127.1"/>
    </source>
</evidence>
<dbReference type="Pfam" id="PF08636">
    <property type="entry name" value="Pkr1"/>
    <property type="match status" value="1"/>
</dbReference>
<feature type="compositionally biased region" description="Basic residues" evidence="1">
    <location>
        <begin position="147"/>
        <end position="159"/>
    </location>
</feature>
<dbReference type="GO" id="GO:0070072">
    <property type="term" value="P:vacuolar proton-transporting V-type ATPase complex assembly"/>
    <property type="evidence" value="ECO:0007669"/>
    <property type="project" value="InterPro"/>
</dbReference>
<feature type="region of interest" description="Disordered" evidence="1">
    <location>
        <begin position="79"/>
        <end position="107"/>
    </location>
</feature>
<evidence type="ECO:0000256" key="2">
    <source>
        <dbReference type="SAM" id="Phobius"/>
    </source>
</evidence>
<dbReference type="EMBL" id="BTGC01000003">
    <property type="protein sequence ID" value="GMM51127.1"/>
    <property type="molecule type" value="Genomic_DNA"/>
</dbReference>
<accession>A0AAV5RJD2</accession>
<organism evidence="3 4">
    <name type="scientific">Starmerella bacillaris</name>
    <name type="common">Yeast</name>
    <name type="synonym">Candida zemplinina</name>
    <dbReference type="NCBI Taxonomy" id="1247836"/>
    <lineage>
        <taxon>Eukaryota</taxon>
        <taxon>Fungi</taxon>
        <taxon>Dikarya</taxon>
        <taxon>Ascomycota</taxon>
        <taxon>Saccharomycotina</taxon>
        <taxon>Dipodascomycetes</taxon>
        <taxon>Dipodascales</taxon>
        <taxon>Trichomonascaceae</taxon>
        <taxon>Starmerella</taxon>
    </lineage>
</organism>
<reference evidence="3 4" key="1">
    <citation type="journal article" date="2023" name="Elife">
        <title>Identification of key yeast species and microbe-microbe interactions impacting larval growth of Drosophila in the wild.</title>
        <authorList>
            <person name="Mure A."/>
            <person name="Sugiura Y."/>
            <person name="Maeda R."/>
            <person name="Honda K."/>
            <person name="Sakurai N."/>
            <person name="Takahashi Y."/>
            <person name="Watada M."/>
            <person name="Katoh T."/>
            <person name="Gotoh A."/>
            <person name="Gotoh Y."/>
            <person name="Taniguchi I."/>
            <person name="Nakamura K."/>
            <person name="Hayashi T."/>
            <person name="Katayama T."/>
            <person name="Uemura T."/>
            <person name="Hattori Y."/>
        </authorList>
    </citation>
    <scope>NUCLEOTIDE SEQUENCE [LARGE SCALE GENOMIC DNA]</scope>
    <source>
        <strain evidence="3 4">SB-73</strain>
    </source>
</reference>
<evidence type="ECO:0000256" key="1">
    <source>
        <dbReference type="SAM" id="MobiDB-lite"/>
    </source>
</evidence>
<keyword evidence="2" id="KW-0472">Membrane</keyword>
<feature type="compositionally biased region" description="Basic and acidic residues" evidence="1">
    <location>
        <begin position="137"/>
        <end position="146"/>
    </location>
</feature>
<evidence type="ECO:0000313" key="4">
    <source>
        <dbReference type="Proteomes" id="UP001362899"/>
    </source>
</evidence>
<comment type="caution">
    <text evidence="3">The sequence shown here is derived from an EMBL/GenBank/DDBJ whole genome shotgun (WGS) entry which is preliminary data.</text>
</comment>
<evidence type="ECO:0008006" key="5">
    <source>
        <dbReference type="Google" id="ProtNLM"/>
    </source>
</evidence>